<dbReference type="AlphaFoldDB" id="A0A3N4IEC4"/>
<gene>
    <name evidence="2" type="ORF">BJ508DRAFT_359824</name>
</gene>
<name>A0A3N4IEC4_ASCIM</name>
<dbReference type="InterPro" id="IPR036047">
    <property type="entry name" value="F-box-like_dom_sf"/>
</dbReference>
<reference evidence="2 3" key="1">
    <citation type="journal article" date="2018" name="Nat. Ecol. Evol.">
        <title>Pezizomycetes genomes reveal the molecular basis of ectomycorrhizal truffle lifestyle.</title>
        <authorList>
            <person name="Murat C."/>
            <person name="Payen T."/>
            <person name="Noel B."/>
            <person name="Kuo A."/>
            <person name="Morin E."/>
            <person name="Chen J."/>
            <person name="Kohler A."/>
            <person name="Krizsan K."/>
            <person name="Balestrini R."/>
            <person name="Da Silva C."/>
            <person name="Montanini B."/>
            <person name="Hainaut M."/>
            <person name="Levati E."/>
            <person name="Barry K.W."/>
            <person name="Belfiori B."/>
            <person name="Cichocki N."/>
            <person name="Clum A."/>
            <person name="Dockter R.B."/>
            <person name="Fauchery L."/>
            <person name="Guy J."/>
            <person name="Iotti M."/>
            <person name="Le Tacon F."/>
            <person name="Lindquist E.A."/>
            <person name="Lipzen A."/>
            <person name="Malagnac F."/>
            <person name="Mello A."/>
            <person name="Molinier V."/>
            <person name="Miyauchi S."/>
            <person name="Poulain J."/>
            <person name="Riccioni C."/>
            <person name="Rubini A."/>
            <person name="Sitrit Y."/>
            <person name="Splivallo R."/>
            <person name="Traeger S."/>
            <person name="Wang M."/>
            <person name="Zifcakova L."/>
            <person name="Wipf D."/>
            <person name="Zambonelli A."/>
            <person name="Paolocci F."/>
            <person name="Nowrousian M."/>
            <person name="Ottonello S."/>
            <person name="Baldrian P."/>
            <person name="Spatafora J.W."/>
            <person name="Henrissat B."/>
            <person name="Nagy L.G."/>
            <person name="Aury J.M."/>
            <person name="Wincker P."/>
            <person name="Grigoriev I.V."/>
            <person name="Bonfante P."/>
            <person name="Martin F.M."/>
        </authorList>
    </citation>
    <scope>NUCLEOTIDE SEQUENCE [LARGE SCALE GENOMIC DNA]</scope>
    <source>
        <strain evidence="2 3">RN42</strain>
    </source>
</reference>
<protein>
    <recommendedName>
        <fullName evidence="1">F-box domain-containing protein</fullName>
    </recommendedName>
</protein>
<dbReference type="Pfam" id="PF00646">
    <property type="entry name" value="F-box"/>
    <property type="match status" value="1"/>
</dbReference>
<dbReference type="Proteomes" id="UP000275078">
    <property type="component" value="Unassembled WGS sequence"/>
</dbReference>
<keyword evidence="3" id="KW-1185">Reference proteome</keyword>
<evidence type="ECO:0000259" key="1">
    <source>
        <dbReference type="PROSITE" id="PS50181"/>
    </source>
</evidence>
<organism evidence="2 3">
    <name type="scientific">Ascobolus immersus RN42</name>
    <dbReference type="NCBI Taxonomy" id="1160509"/>
    <lineage>
        <taxon>Eukaryota</taxon>
        <taxon>Fungi</taxon>
        <taxon>Dikarya</taxon>
        <taxon>Ascomycota</taxon>
        <taxon>Pezizomycotina</taxon>
        <taxon>Pezizomycetes</taxon>
        <taxon>Pezizales</taxon>
        <taxon>Ascobolaceae</taxon>
        <taxon>Ascobolus</taxon>
    </lineage>
</organism>
<dbReference type="CDD" id="cd09917">
    <property type="entry name" value="F-box_SF"/>
    <property type="match status" value="1"/>
</dbReference>
<feature type="domain" description="F-box" evidence="1">
    <location>
        <begin position="41"/>
        <end position="90"/>
    </location>
</feature>
<proteinExistence type="predicted"/>
<accession>A0A3N4IEC4</accession>
<dbReference type="InterPro" id="IPR001810">
    <property type="entry name" value="F-box_dom"/>
</dbReference>
<dbReference type="EMBL" id="ML119659">
    <property type="protein sequence ID" value="RPA84493.1"/>
    <property type="molecule type" value="Genomic_DNA"/>
</dbReference>
<sequence length="140" mass="16226">MAQHKHSPLILSSLPLQQQMSNQAPLGPFLLRRIALRRRPPSRLLRFPLELRLEIYEFCSAYTLLNLSQTCSQIRAEIAAHHITIVYSSYGYKRSRISPFTIHNIGKIRTPEEAALWFRRAPPDFLVDIFGVSSYSQKFQ</sequence>
<evidence type="ECO:0000313" key="3">
    <source>
        <dbReference type="Proteomes" id="UP000275078"/>
    </source>
</evidence>
<dbReference type="PROSITE" id="PS50181">
    <property type="entry name" value="FBOX"/>
    <property type="match status" value="1"/>
</dbReference>
<dbReference type="SUPFAM" id="SSF81383">
    <property type="entry name" value="F-box domain"/>
    <property type="match status" value="1"/>
</dbReference>
<evidence type="ECO:0000313" key="2">
    <source>
        <dbReference type="EMBL" id="RPA84493.1"/>
    </source>
</evidence>